<dbReference type="PANTHER" id="PTHR34265">
    <property type="entry name" value="TYPE III PANTOTHENATE KINASE"/>
    <property type="match status" value="1"/>
</dbReference>
<protein>
    <recommendedName>
        <fullName evidence="15 16">Type III pantothenate kinase</fullName>
        <ecNumber evidence="6 16">2.7.1.33</ecNumber>
    </recommendedName>
    <alternativeName>
        <fullName evidence="16">PanK-III</fullName>
    </alternativeName>
    <alternativeName>
        <fullName evidence="16">Pantothenic acid kinase</fullName>
    </alternativeName>
</protein>
<proteinExistence type="inferred from homology"/>
<evidence type="ECO:0000256" key="13">
    <source>
        <dbReference type="ARBA" id="ARBA00022993"/>
    </source>
</evidence>
<dbReference type="GO" id="GO:0004594">
    <property type="term" value="F:pantothenate kinase activity"/>
    <property type="evidence" value="ECO:0007669"/>
    <property type="project" value="UniProtKB-UniRule"/>
</dbReference>
<comment type="function">
    <text evidence="16">Catalyzes the phosphorylation of pantothenate (Pan), the first step in CoA biosynthesis.</text>
</comment>
<evidence type="ECO:0000256" key="4">
    <source>
        <dbReference type="ARBA" id="ARBA00005225"/>
    </source>
</evidence>
<dbReference type="NCBIfam" id="NF009871">
    <property type="entry name" value="PRK13331.1"/>
    <property type="match status" value="1"/>
</dbReference>
<evidence type="ECO:0000256" key="8">
    <source>
        <dbReference type="ARBA" id="ARBA00022679"/>
    </source>
</evidence>
<keyword evidence="10 16" id="KW-0418">Kinase</keyword>
<keyword evidence="8 16" id="KW-0808">Transferase</keyword>
<feature type="binding site" evidence="16">
    <location>
        <begin position="91"/>
        <end position="94"/>
    </location>
    <ligand>
        <name>substrate</name>
    </ligand>
</feature>
<reference evidence="17" key="1">
    <citation type="submission" date="2021-04" db="EMBL/GenBank/DDBJ databases">
        <title>Genome sequence of Woronichinia naegeliana from Washington state freshwater lake bloom.</title>
        <authorList>
            <person name="Dreher T.W."/>
        </authorList>
    </citation>
    <scope>NUCLEOTIDE SEQUENCE</scope>
    <source>
        <strain evidence="17">WA131</strain>
    </source>
</reference>
<feature type="binding site" evidence="16">
    <location>
        <position position="113"/>
    </location>
    <ligand>
        <name>K(+)</name>
        <dbReference type="ChEBI" id="CHEBI:29103"/>
    </ligand>
</feature>
<evidence type="ECO:0000256" key="5">
    <source>
        <dbReference type="ARBA" id="ARBA00011738"/>
    </source>
</evidence>
<keyword evidence="9 16" id="KW-0547">Nucleotide-binding</keyword>
<keyword evidence="13 16" id="KW-0173">Coenzyme A biosynthesis</keyword>
<dbReference type="InterPro" id="IPR043129">
    <property type="entry name" value="ATPase_NBD"/>
</dbReference>
<dbReference type="HAMAP" id="MF_01274">
    <property type="entry name" value="Pantothen_kinase_3"/>
    <property type="match status" value="1"/>
</dbReference>
<dbReference type="Pfam" id="PF03309">
    <property type="entry name" value="Pan_kinase"/>
    <property type="match status" value="1"/>
</dbReference>
<evidence type="ECO:0000256" key="7">
    <source>
        <dbReference type="ARBA" id="ARBA00022490"/>
    </source>
</evidence>
<comment type="pathway">
    <text evidence="4 16">Cofactor biosynthesis; coenzyme A biosynthesis; CoA from (R)-pantothenate: step 1/5.</text>
</comment>
<keyword evidence="16" id="KW-0479">Metal-binding</keyword>
<dbReference type="GO" id="GO:0005524">
    <property type="term" value="F:ATP binding"/>
    <property type="evidence" value="ECO:0007669"/>
    <property type="project" value="UniProtKB-UniRule"/>
</dbReference>
<feature type="binding site" evidence="16">
    <location>
        <begin position="14"/>
        <end position="21"/>
    </location>
    <ligand>
        <name>ATP</name>
        <dbReference type="ChEBI" id="CHEBI:30616"/>
    </ligand>
</feature>
<comment type="cofactor">
    <cofactor evidence="16">
        <name>NH4(+)</name>
        <dbReference type="ChEBI" id="CHEBI:28938"/>
    </cofactor>
    <cofactor evidence="16">
        <name>K(+)</name>
        <dbReference type="ChEBI" id="CHEBI:29103"/>
    </cofactor>
    <text evidence="16">A monovalent cation. Ammonium or potassium.</text>
</comment>
<dbReference type="Proteomes" id="UP001065613">
    <property type="component" value="Chromosome"/>
</dbReference>
<evidence type="ECO:0000256" key="12">
    <source>
        <dbReference type="ARBA" id="ARBA00022958"/>
    </source>
</evidence>
<evidence type="ECO:0000256" key="3">
    <source>
        <dbReference type="ARBA" id="ARBA00004496"/>
    </source>
</evidence>
<dbReference type="EC" id="2.7.1.33" evidence="6 16"/>
<evidence type="ECO:0000313" key="17">
    <source>
        <dbReference type="EMBL" id="UXE63656.1"/>
    </source>
</evidence>
<dbReference type="GO" id="GO:0015937">
    <property type="term" value="P:coenzyme A biosynthetic process"/>
    <property type="evidence" value="ECO:0007669"/>
    <property type="project" value="UniProtKB-UniRule"/>
</dbReference>
<dbReference type="SUPFAM" id="SSF53067">
    <property type="entry name" value="Actin-like ATPase domain"/>
    <property type="match status" value="2"/>
</dbReference>
<sequence>METIEKSEYWLGLMIGNSRLHWAEFQKERLLKTWETDHFSREEIIKNWQETYPLYFASVVPQQTELWQQVPQSTQLTLSHIPMADLYSSMGIDRALAALGAGETYGFPVLVIDAGTALTLTAINPERQLLGGAILPGLTMQFQSLQQKTAQLPALVLPSDLPSLWATDTTTAIESGILYVLLAGIKHFVEDWYAQYSQGAIALTGGDADILFKYIKTQYPSLAKKMIIDKNLIFWGMRSLLSDLSKGKY</sequence>
<evidence type="ECO:0000256" key="11">
    <source>
        <dbReference type="ARBA" id="ARBA00022840"/>
    </source>
</evidence>
<dbReference type="GO" id="GO:0046872">
    <property type="term" value="F:metal ion binding"/>
    <property type="evidence" value="ECO:0007669"/>
    <property type="project" value="UniProtKB-KW"/>
</dbReference>
<feature type="binding site" evidence="16">
    <location>
        <position position="87"/>
    </location>
    <ligand>
        <name>substrate</name>
    </ligand>
</feature>
<dbReference type="CDD" id="cd24015">
    <property type="entry name" value="ASKHA_NBD_PanK-III"/>
    <property type="match status" value="1"/>
</dbReference>
<evidence type="ECO:0000256" key="1">
    <source>
        <dbReference type="ARBA" id="ARBA00001206"/>
    </source>
</evidence>
<comment type="subunit">
    <text evidence="5 16">Homodimer.</text>
</comment>
<comment type="catalytic activity">
    <reaction evidence="1 16">
        <text>(R)-pantothenate + ATP = (R)-4'-phosphopantothenate + ADP + H(+)</text>
        <dbReference type="Rhea" id="RHEA:16373"/>
        <dbReference type="ChEBI" id="CHEBI:10986"/>
        <dbReference type="ChEBI" id="CHEBI:15378"/>
        <dbReference type="ChEBI" id="CHEBI:29032"/>
        <dbReference type="ChEBI" id="CHEBI:30616"/>
        <dbReference type="ChEBI" id="CHEBI:456216"/>
        <dbReference type="EC" id="2.7.1.33"/>
    </reaction>
</comment>
<evidence type="ECO:0000256" key="10">
    <source>
        <dbReference type="ARBA" id="ARBA00022777"/>
    </source>
</evidence>
<evidence type="ECO:0000256" key="9">
    <source>
        <dbReference type="ARBA" id="ARBA00022741"/>
    </source>
</evidence>
<keyword evidence="11 16" id="KW-0067">ATP-binding</keyword>
<evidence type="ECO:0000256" key="16">
    <source>
        <dbReference type="HAMAP-Rule" id="MF_01274"/>
    </source>
</evidence>
<evidence type="ECO:0000256" key="14">
    <source>
        <dbReference type="ARBA" id="ARBA00038036"/>
    </source>
</evidence>
<dbReference type="EMBL" id="CP073041">
    <property type="protein sequence ID" value="UXE63656.1"/>
    <property type="molecule type" value="Genomic_DNA"/>
</dbReference>
<comment type="cofactor">
    <cofactor evidence="2">
        <name>K(+)</name>
        <dbReference type="ChEBI" id="CHEBI:29103"/>
    </cofactor>
</comment>
<dbReference type="GO" id="GO:0005737">
    <property type="term" value="C:cytoplasm"/>
    <property type="evidence" value="ECO:0007669"/>
    <property type="project" value="UniProtKB-SubCell"/>
</dbReference>
<gene>
    <name evidence="16" type="primary">coaX</name>
    <name evidence="17" type="ORF">KA717_14280</name>
</gene>
<dbReference type="PANTHER" id="PTHR34265:SF1">
    <property type="entry name" value="TYPE III PANTOTHENATE KINASE"/>
    <property type="match status" value="1"/>
</dbReference>
<dbReference type="InterPro" id="IPR004619">
    <property type="entry name" value="Type_III_PanK"/>
</dbReference>
<dbReference type="Gene3D" id="3.30.420.40">
    <property type="match status" value="1"/>
</dbReference>
<comment type="subcellular location">
    <subcellularLocation>
        <location evidence="3 16">Cytoplasm</location>
    </subcellularLocation>
</comment>
<organism evidence="17">
    <name type="scientific">Woronichinia naegeliana WA131</name>
    <dbReference type="NCBI Taxonomy" id="2824559"/>
    <lineage>
        <taxon>Bacteria</taxon>
        <taxon>Bacillati</taxon>
        <taxon>Cyanobacteriota</taxon>
        <taxon>Cyanophyceae</taxon>
        <taxon>Synechococcales</taxon>
        <taxon>Coelosphaeriaceae</taxon>
        <taxon>Woronichinia</taxon>
    </lineage>
</organism>
<feature type="active site" description="Proton acceptor" evidence="16">
    <location>
        <position position="93"/>
    </location>
</feature>
<name>A0A977PY05_9CYAN</name>
<dbReference type="NCBIfam" id="TIGR00671">
    <property type="entry name" value="baf"/>
    <property type="match status" value="1"/>
</dbReference>
<dbReference type="AlphaFoldDB" id="A0A977PY05"/>
<keyword evidence="12 16" id="KW-0630">Potassium</keyword>
<evidence type="ECO:0000256" key="6">
    <source>
        <dbReference type="ARBA" id="ARBA00012102"/>
    </source>
</evidence>
<evidence type="ECO:0000256" key="15">
    <source>
        <dbReference type="ARBA" id="ARBA00040883"/>
    </source>
</evidence>
<feature type="binding site" evidence="16">
    <location>
        <position position="116"/>
    </location>
    <ligand>
        <name>ATP</name>
        <dbReference type="ChEBI" id="CHEBI:30616"/>
    </ligand>
</feature>
<keyword evidence="7 16" id="KW-0963">Cytoplasm</keyword>
<evidence type="ECO:0000256" key="2">
    <source>
        <dbReference type="ARBA" id="ARBA00001958"/>
    </source>
</evidence>
<feature type="binding site" evidence="16">
    <location>
        <position position="169"/>
    </location>
    <ligand>
        <name>substrate</name>
    </ligand>
</feature>
<accession>A0A977PY05</accession>
<dbReference type="KEGG" id="wna:KA717_14280"/>
<comment type="similarity">
    <text evidence="14 16">Belongs to the type III pantothenate kinase family.</text>
</comment>